<evidence type="ECO:0000313" key="10">
    <source>
        <dbReference type="Proteomes" id="UP000198742"/>
    </source>
</evidence>
<proteinExistence type="inferred from homology"/>
<dbReference type="InterPro" id="IPR018584">
    <property type="entry name" value="GT87"/>
</dbReference>
<dbReference type="AlphaFoldDB" id="A0A1H5A0R5"/>
<feature type="transmembrane region" description="Helical" evidence="8">
    <location>
        <begin position="92"/>
        <end position="109"/>
    </location>
</feature>
<feature type="transmembrane region" description="Helical" evidence="8">
    <location>
        <begin position="116"/>
        <end position="143"/>
    </location>
</feature>
<protein>
    <recommendedName>
        <fullName evidence="11">DUF2029 domain-containing protein</fullName>
    </recommendedName>
</protein>
<gene>
    <name evidence="9" type="ORF">SAMN04489844_4251</name>
</gene>
<dbReference type="STRING" id="402596.SAMN04489844_4251"/>
<evidence type="ECO:0000256" key="8">
    <source>
        <dbReference type="SAM" id="Phobius"/>
    </source>
</evidence>
<evidence type="ECO:0000256" key="6">
    <source>
        <dbReference type="ARBA" id="ARBA00023136"/>
    </source>
</evidence>
<reference evidence="10" key="1">
    <citation type="submission" date="2016-10" db="EMBL/GenBank/DDBJ databases">
        <authorList>
            <person name="Varghese N."/>
            <person name="Submissions S."/>
        </authorList>
    </citation>
    <scope>NUCLEOTIDE SEQUENCE [LARGE SCALE GENOMIC DNA]</scope>
    <source>
        <strain evidence="10">DSM 22017</strain>
    </source>
</reference>
<feature type="transmembrane region" description="Helical" evidence="8">
    <location>
        <begin position="246"/>
        <end position="271"/>
    </location>
</feature>
<dbReference type="Pfam" id="PF09594">
    <property type="entry name" value="GT87"/>
    <property type="match status" value="1"/>
</dbReference>
<evidence type="ECO:0000256" key="5">
    <source>
        <dbReference type="ARBA" id="ARBA00022989"/>
    </source>
</evidence>
<dbReference type="GO" id="GO:0016758">
    <property type="term" value="F:hexosyltransferase activity"/>
    <property type="evidence" value="ECO:0007669"/>
    <property type="project" value="InterPro"/>
</dbReference>
<evidence type="ECO:0008006" key="11">
    <source>
        <dbReference type="Google" id="ProtNLM"/>
    </source>
</evidence>
<feature type="transmembrane region" description="Helical" evidence="8">
    <location>
        <begin position="177"/>
        <end position="196"/>
    </location>
</feature>
<keyword evidence="4 8" id="KW-0812">Transmembrane</keyword>
<feature type="transmembrane region" description="Helical" evidence="8">
    <location>
        <begin position="25"/>
        <end position="42"/>
    </location>
</feature>
<evidence type="ECO:0000256" key="7">
    <source>
        <dbReference type="ARBA" id="ARBA00024033"/>
    </source>
</evidence>
<keyword evidence="5 8" id="KW-1133">Transmembrane helix</keyword>
<feature type="transmembrane region" description="Helical" evidence="8">
    <location>
        <begin position="149"/>
        <end position="170"/>
    </location>
</feature>
<organism evidence="9 10">
    <name type="scientific">Nocardioides exalbidus</name>
    <dbReference type="NCBI Taxonomy" id="402596"/>
    <lineage>
        <taxon>Bacteria</taxon>
        <taxon>Bacillati</taxon>
        <taxon>Actinomycetota</taxon>
        <taxon>Actinomycetes</taxon>
        <taxon>Propionibacteriales</taxon>
        <taxon>Nocardioidaceae</taxon>
        <taxon>Nocardioides</taxon>
    </lineage>
</organism>
<keyword evidence="3" id="KW-0808">Transferase</keyword>
<evidence type="ECO:0000256" key="4">
    <source>
        <dbReference type="ARBA" id="ARBA00022692"/>
    </source>
</evidence>
<keyword evidence="10" id="KW-1185">Reference proteome</keyword>
<comment type="subcellular location">
    <subcellularLocation>
        <location evidence="1">Cell membrane</location>
        <topology evidence="1">Multi-pass membrane protein</topology>
    </subcellularLocation>
</comment>
<keyword evidence="2" id="KW-1003">Cell membrane</keyword>
<dbReference type="EMBL" id="FNRT01000002">
    <property type="protein sequence ID" value="SED35939.1"/>
    <property type="molecule type" value="Genomic_DNA"/>
</dbReference>
<evidence type="ECO:0000313" key="9">
    <source>
        <dbReference type="EMBL" id="SED35939.1"/>
    </source>
</evidence>
<comment type="similarity">
    <text evidence="7">Belongs to the glycosyltransferase 87 family.</text>
</comment>
<dbReference type="GO" id="GO:0005886">
    <property type="term" value="C:plasma membrane"/>
    <property type="evidence" value="ECO:0007669"/>
    <property type="project" value="UniProtKB-SubCell"/>
</dbReference>
<evidence type="ECO:0000256" key="3">
    <source>
        <dbReference type="ARBA" id="ARBA00022679"/>
    </source>
</evidence>
<name>A0A1H5A0R5_9ACTN</name>
<accession>A0A1H5A0R5</accession>
<keyword evidence="6 8" id="KW-0472">Membrane</keyword>
<feature type="transmembrane region" description="Helical" evidence="8">
    <location>
        <begin position="216"/>
        <end position="239"/>
    </location>
</feature>
<sequence>MTADPSEAGHPPPQVSIRDRLPRDLAWMLAPVVVFGTCLFVVEHGWGFDSAAYWGAWRDGLYDVAPATPGAYLYSPAFAQAIWPFTHLPRPLFVGGVSVVTTLTLFWLLRPLGWKWWVPLMVCCSFEIATGNINWIFALVVAFGLRHPWLWAVPALTKVTPCVGPIWFLVRGEWRALAISVGATLGVVAVSAIAAPELWRQWVEFLLDNADRGGTVLGGSLLPSPAVRIPLAVLLVAVGARLDKHWVLPVGMILGSPVFGIGSLAVLAGLVRLGSSEDASGRGRRTDS</sequence>
<evidence type="ECO:0000256" key="1">
    <source>
        <dbReference type="ARBA" id="ARBA00004651"/>
    </source>
</evidence>
<evidence type="ECO:0000256" key="2">
    <source>
        <dbReference type="ARBA" id="ARBA00022475"/>
    </source>
</evidence>
<dbReference type="Proteomes" id="UP000198742">
    <property type="component" value="Unassembled WGS sequence"/>
</dbReference>